<accession>A0AAV6QDU3</accession>
<dbReference type="Proteomes" id="UP000693946">
    <property type="component" value="Linkage Group LG5"/>
</dbReference>
<gene>
    <name evidence="1" type="ORF">JOB18_001468</name>
</gene>
<organism evidence="1 2">
    <name type="scientific">Solea senegalensis</name>
    <name type="common">Senegalese sole</name>
    <dbReference type="NCBI Taxonomy" id="28829"/>
    <lineage>
        <taxon>Eukaryota</taxon>
        <taxon>Metazoa</taxon>
        <taxon>Chordata</taxon>
        <taxon>Craniata</taxon>
        <taxon>Vertebrata</taxon>
        <taxon>Euteleostomi</taxon>
        <taxon>Actinopterygii</taxon>
        <taxon>Neopterygii</taxon>
        <taxon>Teleostei</taxon>
        <taxon>Neoteleostei</taxon>
        <taxon>Acanthomorphata</taxon>
        <taxon>Carangaria</taxon>
        <taxon>Pleuronectiformes</taxon>
        <taxon>Pleuronectoidei</taxon>
        <taxon>Soleidae</taxon>
        <taxon>Solea</taxon>
    </lineage>
</organism>
<dbReference type="AlphaFoldDB" id="A0AAV6QDU3"/>
<proteinExistence type="predicted"/>
<dbReference type="EMBL" id="JAGKHQ010000017">
    <property type="protein sequence ID" value="KAG7488932.1"/>
    <property type="molecule type" value="Genomic_DNA"/>
</dbReference>
<sequence>MNWVNIRFTNVSISQFLAIVDSFNENKKKIEEPTVIITDNHFIFLVKVKKRPPAAAAAAAVVLTFEKWPQLLLQTNSKESFYSRGVKLVARGPHAAHLMSCYNENMAHDLTFF</sequence>
<comment type="caution">
    <text evidence="1">The sequence shown here is derived from an EMBL/GenBank/DDBJ whole genome shotgun (WGS) entry which is preliminary data.</text>
</comment>
<evidence type="ECO:0000313" key="2">
    <source>
        <dbReference type="Proteomes" id="UP000693946"/>
    </source>
</evidence>
<evidence type="ECO:0000313" key="1">
    <source>
        <dbReference type="EMBL" id="KAG7488932.1"/>
    </source>
</evidence>
<keyword evidence="2" id="KW-1185">Reference proteome</keyword>
<protein>
    <submittedName>
        <fullName evidence="1">Uncharacterized protein</fullName>
    </submittedName>
</protein>
<name>A0AAV6QDU3_SOLSE</name>
<reference evidence="1 2" key="1">
    <citation type="journal article" date="2021" name="Sci. Rep.">
        <title>Chromosome anchoring in Senegalese sole (Solea senegalensis) reveals sex-associated markers and genome rearrangements in flatfish.</title>
        <authorList>
            <person name="Guerrero-Cozar I."/>
            <person name="Gomez-Garrido J."/>
            <person name="Berbel C."/>
            <person name="Martinez-Blanch J.F."/>
            <person name="Alioto T."/>
            <person name="Claros M.G."/>
            <person name="Gagnaire P.A."/>
            <person name="Manchado M."/>
        </authorList>
    </citation>
    <scope>NUCLEOTIDE SEQUENCE [LARGE SCALE GENOMIC DNA]</scope>
    <source>
        <strain evidence="1">Sse05_10M</strain>
    </source>
</reference>